<feature type="domain" description="N-acetyltransferase" evidence="3">
    <location>
        <begin position="5"/>
        <end position="155"/>
    </location>
</feature>
<accession>A0ABT6QJD8</accession>
<dbReference type="CDD" id="cd04301">
    <property type="entry name" value="NAT_SF"/>
    <property type="match status" value="1"/>
</dbReference>
<dbReference type="SUPFAM" id="SSF55729">
    <property type="entry name" value="Acyl-CoA N-acyltransferases (Nat)"/>
    <property type="match status" value="1"/>
</dbReference>
<dbReference type="PANTHER" id="PTHR43877">
    <property type="entry name" value="AMINOALKYLPHOSPHONATE N-ACETYLTRANSFERASE-RELATED-RELATED"/>
    <property type="match status" value="1"/>
</dbReference>
<reference evidence="4 5" key="1">
    <citation type="submission" date="2023-02" db="EMBL/GenBank/DDBJ databases">
        <title>Pseudomonas chrutzelriedensis sp. nov., a potently antifungal strain isolated from moss.</title>
        <authorList>
            <person name="Schnyder A."/>
            <person name="Kalawong R."/>
            <person name="Eberl L."/>
            <person name="Agnoli K."/>
        </authorList>
    </citation>
    <scope>NUCLEOTIDE SEQUENCE [LARGE SCALE GENOMIC DNA]</scope>
    <source>
        <strain evidence="4 5">681</strain>
    </source>
</reference>
<dbReference type="PANTHER" id="PTHR43877:SF2">
    <property type="entry name" value="AMINOALKYLPHOSPHONATE N-ACETYLTRANSFERASE-RELATED"/>
    <property type="match status" value="1"/>
</dbReference>
<evidence type="ECO:0000313" key="5">
    <source>
        <dbReference type="Proteomes" id="UP001159100"/>
    </source>
</evidence>
<organism evidence="4 5">
    <name type="scientific">Pseudomonas fungipugnans</name>
    <dbReference type="NCBI Taxonomy" id="3024217"/>
    <lineage>
        <taxon>Bacteria</taxon>
        <taxon>Pseudomonadati</taxon>
        <taxon>Pseudomonadota</taxon>
        <taxon>Gammaproteobacteria</taxon>
        <taxon>Pseudomonadales</taxon>
        <taxon>Pseudomonadaceae</taxon>
        <taxon>Pseudomonas</taxon>
    </lineage>
</organism>
<evidence type="ECO:0000256" key="1">
    <source>
        <dbReference type="ARBA" id="ARBA00022679"/>
    </source>
</evidence>
<dbReference type="InterPro" id="IPR000182">
    <property type="entry name" value="GNAT_dom"/>
</dbReference>
<keyword evidence="2" id="KW-0012">Acyltransferase</keyword>
<gene>
    <name evidence="4" type="ORF">POF45_05840</name>
</gene>
<keyword evidence="5" id="KW-1185">Reference proteome</keyword>
<evidence type="ECO:0000313" key="4">
    <source>
        <dbReference type="EMBL" id="MDI2590953.1"/>
    </source>
</evidence>
<protein>
    <submittedName>
        <fullName evidence="4">GNAT family N-acetyltransferase</fullName>
    </submittedName>
</protein>
<dbReference type="InterPro" id="IPR050832">
    <property type="entry name" value="Bact_Acetyltransf"/>
</dbReference>
<comment type="caution">
    <text evidence="4">The sequence shown here is derived from an EMBL/GenBank/DDBJ whole genome shotgun (WGS) entry which is preliminary data.</text>
</comment>
<dbReference type="Pfam" id="PF00583">
    <property type="entry name" value="Acetyltransf_1"/>
    <property type="match status" value="1"/>
</dbReference>
<keyword evidence="1" id="KW-0808">Transferase</keyword>
<dbReference type="Gene3D" id="3.40.630.30">
    <property type="match status" value="1"/>
</dbReference>
<name>A0ABT6QJD8_9PSED</name>
<evidence type="ECO:0000256" key="2">
    <source>
        <dbReference type="ARBA" id="ARBA00023315"/>
    </source>
</evidence>
<dbReference type="Proteomes" id="UP001159100">
    <property type="component" value="Unassembled WGS sequence"/>
</dbReference>
<evidence type="ECO:0000259" key="3">
    <source>
        <dbReference type="PROSITE" id="PS51186"/>
    </source>
</evidence>
<dbReference type="EMBL" id="JARBWL010000001">
    <property type="protein sequence ID" value="MDI2590953.1"/>
    <property type="molecule type" value="Genomic_DNA"/>
</dbReference>
<dbReference type="PROSITE" id="PS51186">
    <property type="entry name" value="GNAT"/>
    <property type="match status" value="1"/>
</dbReference>
<proteinExistence type="predicted"/>
<dbReference type="InterPro" id="IPR016181">
    <property type="entry name" value="Acyl_CoA_acyltransferase"/>
</dbReference>
<sequence length="156" mass="17102">MAIQLDYLSDYPALLPEFAELNFNEWGHYKPGNTLEAQTERMRASCGKGSVPSVVIAHDGAQLLGGALLLVNDLDSRPELTPWLAGVYVKEEHRGRGIASQLVQRIVEEARLIGVPELYLCTVHAQALYAGLGWEVVEDVEEDDVVVTVMKRGTAA</sequence>
<dbReference type="RefSeq" id="WP_259495094.1">
    <property type="nucleotide sequence ID" value="NZ_JARBWL010000001.1"/>
</dbReference>